<reference evidence="1" key="1">
    <citation type="submission" date="2020-05" db="EMBL/GenBank/DDBJ databases">
        <title>Chitinophaga laudate sp. nov., isolated from a tropical peat swamp.</title>
        <authorList>
            <person name="Goh C.B.S."/>
            <person name="Lee M.S."/>
            <person name="Parimannan S."/>
            <person name="Pasbakhsh P."/>
            <person name="Yule C.M."/>
            <person name="Rajandas H."/>
            <person name="Loke S."/>
            <person name="Croft L."/>
            <person name="Tan J.B.L."/>
        </authorList>
    </citation>
    <scope>NUCLEOTIDE SEQUENCE</scope>
    <source>
        <strain evidence="1">Mgbs1</strain>
    </source>
</reference>
<gene>
    <name evidence="1" type="ORF">ECE50_010610</name>
</gene>
<organism evidence="1 2">
    <name type="scientific">Chitinophaga solisilvae</name>
    <dbReference type="NCBI Taxonomy" id="1233460"/>
    <lineage>
        <taxon>Bacteria</taxon>
        <taxon>Pseudomonadati</taxon>
        <taxon>Bacteroidota</taxon>
        <taxon>Chitinophagia</taxon>
        <taxon>Chitinophagales</taxon>
        <taxon>Chitinophagaceae</taxon>
        <taxon>Chitinophaga</taxon>
    </lineage>
</organism>
<comment type="caution">
    <text evidence="1">The sequence shown here is derived from an EMBL/GenBank/DDBJ whole genome shotgun (WGS) entry which is preliminary data.</text>
</comment>
<dbReference type="Proteomes" id="UP000281028">
    <property type="component" value="Unassembled WGS sequence"/>
</dbReference>
<accession>A0A433WNG3</accession>
<proteinExistence type="predicted"/>
<dbReference type="Gene3D" id="1.10.600.10">
    <property type="entry name" value="Farnesyl Diphosphate Synthase"/>
    <property type="match status" value="1"/>
</dbReference>
<sequence length="370" mass="42368">MQTTKTAAAAGIARLRKSYSGLLASGKKLSLLNLLDGPHPSIADYCRSYHPNAANDQLTSAVKNWSHSYGIWLQSGEHYLTCATYLFPAADYQRGVYVVKNCAVDYYLNETIGRDVFRKLSPARQQEAARMIRRMASLSDNFQLPALPLPVESANYEMLCEIRDTSPDAWFREFLKMYSYHIGITHRDTTSGGLQKVLNVNEYINLRLHTSGMPHILLLIEYATGRFLDWKWLERQGMKADMEQLQRDTALFGALSNDLFSFEKEVIDCHTDTNLVAVYALNNPELPLPAVIRQVAAIVNKCLSGYFETVSRMENRLRMLETTHAREVEDMNVCLHGIRQCVQASWIWQVYTRRYKRTDSIFRETTLQEA</sequence>
<dbReference type="AlphaFoldDB" id="A0A433WNG3"/>
<dbReference type="OrthoDB" id="2989600at2"/>
<dbReference type="SUPFAM" id="SSF48576">
    <property type="entry name" value="Terpenoid synthases"/>
    <property type="match status" value="1"/>
</dbReference>
<protein>
    <submittedName>
        <fullName evidence="1">Uncharacterized protein</fullName>
    </submittedName>
</protein>
<dbReference type="EMBL" id="RIAR02000001">
    <property type="protein sequence ID" value="NSL87283.1"/>
    <property type="molecule type" value="Genomic_DNA"/>
</dbReference>
<dbReference type="Pfam" id="PF19086">
    <property type="entry name" value="Terpene_syn_C_2"/>
    <property type="match status" value="1"/>
</dbReference>
<evidence type="ECO:0000313" key="1">
    <source>
        <dbReference type="EMBL" id="NSL87283.1"/>
    </source>
</evidence>
<keyword evidence="2" id="KW-1185">Reference proteome</keyword>
<name>A0A433WNG3_9BACT</name>
<dbReference type="InterPro" id="IPR008949">
    <property type="entry name" value="Isoprenoid_synthase_dom_sf"/>
</dbReference>
<evidence type="ECO:0000313" key="2">
    <source>
        <dbReference type="Proteomes" id="UP000281028"/>
    </source>
</evidence>